<dbReference type="InterPro" id="IPR001633">
    <property type="entry name" value="EAL_dom"/>
</dbReference>
<dbReference type="InterPro" id="IPR000700">
    <property type="entry name" value="PAS-assoc_C"/>
</dbReference>
<dbReference type="Pfam" id="PF13426">
    <property type="entry name" value="PAS_9"/>
    <property type="match status" value="3"/>
</dbReference>
<dbReference type="SUPFAM" id="SSF55073">
    <property type="entry name" value="Nucleotide cyclase"/>
    <property type="match status" value="1"/>
</dbReference>
<dbReference type="Pfam" id="PF00990">
    <property type="entry name" value="GGDEF"/>
    <property type="match status" value="1"/>
</dbReference>
<dbReference type="SMART" id="SM00091">
    <property type="entry name" value="PAS"/>
    <property type="match status" value="4"/>
</dbReference>
<name>A0ABU9YWS0_9RHOO</name>
<dbReference type="Gene3D" id="3.30.450.20">
    <property type="entry name" value="PAS domain"/>
    <property type="match status" value="4"/>
</dbReference>
<dbReference type="InterPro" id="IPR043128">
    <property type="entry name" value="Rev_trsase/Diguanyl_cyclase"/>
</dbReference>
<feature type="domain" description="PAC" evidence="3">
    <location>
        <begin position="521"/>
        <end position="573"/>
    </location>
</feature>
<keyword evidence="7" id="KW-1185">Reference proteome</keyword>
<gene>
    <name evidence="6" type="ORF">ABDB84_06860</name>
</gene>
<dbReference type="RefSeq" id="WP_345918953.1">
    <property type="nucleotide sequence ID" value="NZ_JBDIVE010000002.1"/>
</dbReference>
<evidence type="ECO:0000259" key="5">
    <source>
        <dbReference type="PROSITE" id="PS50887"/>
    </source>
</evidence>
<evidence type="ECO:0000313" key="6">
    <source>
        <dbReference type="EMBL" id="MEN3068194.1"/>
    </source>
</evidence>
<dbReference type="PANTHER" id="PTHR44757">
    <property type="entry name" value="DIGUANYLATE CYCLASE DGCP"/>
    <property type="match status" value="1"/>
</dbReference>
<dbReference type="Pfam" id="PF08447">
    <property type="entry name" value="PAS_3"/>
    <property type="match status" value="1"/>
</dbReference>
<dbReference type="NCBIfam" id="TIGR00229">
    <property type="entry name" value="sensory_box"/>
    <property type="match status" value="3"/>
</dbReference>
<dbReference type="PROSITE" id="PS50883">
    <property type="entry name" value="EAL"/>
    <property type="match status" value="1"/>
</dbReference>
<dbReference type="CDD" id="cd01949">
    <property type="entry name" value="GGDEF"/>
    <property type="match status" value="1"/>
</dbReference>
<proteinExistence type="predicted"/>
<dbReference type="PROSITE" id="PS50887">
    <property type="entry name" value="GGDEF"/>
    <property type="match status" value="1"/>
</dbReference>
<keyword evidence="1" id="KW-0812">Transmembrane</keyword>
<dbReference type="EMBL" id="JBDIVE010000002">
    <property type="protein sequence ID" value="MEN3068194.1"/>
    <property type="molecule type" value="Genomic_DNA"/>
</dbReference>
<dbReference type="Gene3D" id="3.20.20.450">
    <property type="entry name" value="EAL domain"/>
    <property type="match status" value="1"/>
</dbReference>
<evidence type="ECO:0000259" key="3">
    <source>
        <dbReference type="PROSITE" id="PS50113"/>
    </source>
</evidence>
<dbReference type="SMART" id="SM00086">
    <property type="entry name" value="PAC"/>
    <property type="match status" value="4"/>
</dbReference>
<feature type="domain" description="PAC" evidence="3">
    <location>
        <begin position="398"/>
        <end position="451"/>
    </location>
</feature>
<dbReference type="InterPro" id="IPR035919">
    <property type="entry name" value="EAL_sf"/>
</dbReference>
<dbReference type="PROSITE" id="PS50113">
    <property type="entry name" value="PAC"/>
    <property type="match status" value="4"/>
</dbReference>
<accession>A0ABU9YWS0</accession>
<feature type="domain" description="GGDEF" evidence="5">
    <location>
        <begin position="605"/>
        <end position="738"/>
    </location>
</feature>
<evidence type="ECO:0000313" key="7">
    <source>
        <dbReference type="Proteomes" id="UP001410394"/>
    </source>
</evidence>
<dbReference type="CDD" id="cd01948">
    <property type="entry name" value="EAL"/>
    <property type="match status" value="1"/>
</dbReference>
<dbReference type="InterPro" id="IPR013655">
    <property type="entry name" value="PAS_fold_3"/>
</dbReference>
<evidence type="ECO:0000259" key="2">
    <source>
        <dbReference type="PROSITE" id="PS50112"/>
    </source>
</evidence>
<dbReference type="InterPro" id="IPR035965">
    <property type="entry name" value="PAS-like_dom_sf"/>
</dbReference>
<feature type="domain" description="PAS" evidence="2">
    <location>
        <begin position="192"/>
        <end position="262"/>
    </location>
</feature>
<sequence>MLWTLACVLMAGDCLAQEEIAGAVSLRGVWTLLMGAFALLFLAVLIYRRQLSELHTRTRALEVSELRYRLIVEGTHVVAWEYDLGSDSFTYVSAPGTRLLGFSIDDWKCSGFWRSRLHPEDVERAMAFMRSYYQGDAPHECEYRMRHADGSEVWVRDLRTSINNPSGRVIGMRGILIDISAYRASEAALEDSEARLRSAFEQAAVGMGLCAISGRLLRVNLRYCEILGYTESELLQKDFRDITHADDVENNERLLDQLVLGSDKNCAMEKRLLRADGEIVWVNLTLSIVKTRRLGSSQFMEVIEDITARKQAAAELRESEGRMRLILSAMREGVVMRDAQGQVIIANAAARRTYGLEPGETFPPLHDPMGLRYFHEDGSPCPIGDLPGARSMRTGRSSSAVVGLARRDGTRAWFIARAEPLARDAKTGMHPVVFTMTDISAQRRAEEELRLAATVFDNSVEAIMITDAQRHILSVNRAFTELTGFASEEVISHSPALFSASLVDEEDQNSLWQITEQQGSWQGEVWQKRKNGSEFPGWLSISAVRDRSGAMTNFVAVFTDITERKATEARIAFLAHHDPLTSLPNRTLFQDRLEQSLTRAERTEQRVALLFLDLDRFKTINDSLGHLAGDRLLQAVSERLRDCVRDTDTICRQGGDEFLIVLADLADADVPARIAEKILRRLSEPFDVGGHSLGTSFSIGIAVFPDDGRTADALMKNADTAMYHAKENGRNTYRFFTEQMNANALERLQLENHLRQALERGELLLNYQPQVDMETGVILGGEALIRWQSAELGFVPPGRFIPIAEESGLIVPIGRWVLRQACLHAKAWQDAGFTEVAVAVNISPLQFRRDDIVAVVSAVLRETGLAPEYLELEITESLIMQHAESVLDTMQNLKALGVRLSIDDFGTGYSSLSYLKRFAVDRLKIDQSFVRDIADDPDDAAIVRAIIQMGKSLKLDVVAEGAESRAQVDFLIREGCRVAQGYFFCPPVAYDVFTRVLQQGIAARSEPPRRAFLQAG</sequence>
<keyword evidence="1" id="KW-1133">Transmembrane helix</keyword>
<dbReference type="InterPro" id="IPR052155">
    <property type="entry name" value="Biofilm_reg_signaling"/>
</dbReference>
<dbReference type="SUPFAM" id="SSF141868">
    <property type="entry name" value="EAL domain-like"/>
    <property type="match status" value="1"/>
</dbReference>
<dbReference type="PANTHER" id="PTHR44757:SF2">
    <property type="entry name" value="BIOFILM ARCHITECTURE MAINTENANCE PROTEIN MBAA"/>
    <property type="match status" value="1"/>
</dbReference>
<protein>
    <submittedName>
        <fullName evidence="6">EAL domain-containing protein</fullName>
    </submittedName>
</protein>
<organism evidence="6 7">
    <name type="scientific">Uliginosibacterium sediminicola</name>
    <dbReference type="NCBI Taxonomy" id="2024550"/>
    <lineage>
        <taxon>Bacteria</taxon>
        <taxon>Pseudomonadati</taxon>
        <taxon>Pseudomonadota</taxon>
        <taxon>Betaproteobacteria</taxon>
        <taxon>Rhodocyclales</taxon>
        <taxon>Zoogloeaceae</taxon>
        <taxon>Uliginosibacterium</taxon>
    </lineage>
</organism>
<feature type="domain" description="PAS" evidence="2">
    <location>
        <begin position="319"/>
        <end position="360"/>
    </location>
</feature>
<feature type="domain" description="PAS" evidence="2">
    <location>
        <begin position="64"/>
        <end position="136"/>
    </location>
</feature>
<dbReference type="CDD" id="cd00130">
    <property type="entry name" value="PAS"/>
    <property type="match status" value="4"/>
</dbReference>
<feature type="domain" description="PAC" evidence="3">
    <location>
        <begin position="139"/>
        <end position="191"/>
    </location>
</feature>
<keyword evidence="1" id="KW-0472">Membrane</keyword>
<dbReference type="SMART" id="SM00052">
    <property type="entry name" value="EAL"/>
    <property type="match status" value="1"/>
</dbReference>
<feature type="domain" description="EAL" evidence="4">
    <location>
        <begin position="747"/>
        <end position="1001"/>
    </location>
</feature>
<dbReference type="InterPro" id="IPR000014">
    <property type="entry name" value="PAS"/>
</dbReference>
<dbReference type="InterPro" id="IPR000160">
    <property type="entry name" value="GGDEF_dom"/>
</dbReference>
<dbReference type="InterPro" id="IPR029787">
    <property type="entry name" value="Nucleotide_cyclase"/>
</dbReference>
<feature type="domain" description="PAC" evidence="3">
    <location>
        <begin position="266"/>
        <end position="318"/>
    </location>
</feature>
<dbReference type="Pfam" id="PF00563">
    <property type="entry name" value="EAL"/>
    <property type="match status" value="1"/>
</dbReference>
<feature type="transmembrane region" description="Helical" evidence="1">
    <location>
        <begin position="26"/>
        <end position="47"/>
    </location>
</feature>
<dbReference type="SUPFAM" id="SSF55785">
    <property type="entry name" value="PYP-like sensor domain (PAS domain)"/>
    <property type="match status" value="4"/>
</dbReference>
<evidence type="ECO:0000256" key="1">
    <source>
        <dbReference type="SAM" id="Phobius"/>
    </source>
</evidence>
<dbReference type="Gene3D" id="3.30.70.270">
    <property type="match status" value="1"/>
</dbReference>
<dbReference type="PROSITE" id="PS50112">
    <property type="entry name" value="PAS"/>
    <property type="match status" value="4"/>
</dbReference>
<feature type="domain" description="PAS" evidence="2">
    <location>
        <begin position="448"/>
        <end position="511"/>
    </location>
</feature>
<dbReference type="InterPro" id="IPR001610">
    <property type="entry name" value="PAC"/>
</dbReference>
<evidence type="ECO:0000259" key="4">
    <source>
        <dbReference type="PROSITE" id="PS50883"/>
    </source>
</evidence>
<reference evidence="6 7" key="1">
    <citation type="journal article" date="2018" name="Int. J. Syst. Evol. Microbiol.">
        <title>Uliginosibacterium sediminicola sp. nov., isolated from freshwater sediment.</title>
        <authorList>
            <person name="Hwang W.M."/>
            <person name="Kim S.M."/>
            <person name="Kang K."/>
            <person name="Ahn T.Y."/>
        </authorList>
    </citation>
    <scope>NUCLEOTIDE SEQUENCE [LARGE SCALE GENOMIC DNA]</scope>
    <source>
        <strain evidence="6 7">M1-21</strain>
    </source>
</reference>
<comment type="caution">
    <text evidence="6">The sequence shown here is derived from an EMBL/GenBank/DDBJ whole genome shotgun (WGS) entry which is preliminary data.</text>
</comment>
<dbReference type="NCBIfam" id="TIGR00254">
    <property type="entry name" value="GGDEF"/>
    <property type="match status" value="1"/>
</dbReference>
<dbReference type="Proteomes" id="UP001410394">
    <property type="component" value="Unassembled WGS sequence"/>
</dbReference>
<dbReference type="SMART" id="SM00267">
    <property type="entry name" value="GGDEF"/>
    <property type="match status" value="1"/>
</dbReference>